<dbReference type="PANTHER" id="PTHR23403:SF12">
    <property type="entry name" value="TREHALASE"/>
    <property type="match status" value="1"/>
</dbReference>
<evidence type="ECO:0000256" key="4">
    <source>
        <dbReference type="RuleBase" id="RU361180"/>
    </source>
</evidence>
<evidence type="ECO:0000313" key="6">
    <source>
        <dbReference type="WBParaSite" id="nRc.2.0.1.t02713-RA"/>
    </source>
</evidence>
<sequence length="253" mass="29783">MYSTAKGMIKNFAYMVEHYGFVPNGGRVYYLLRSQPPMLIPMVYEYYKATSDLEFVRQILPVLVNEYKFWISKRSTQYRDSAALFQYKVNMKNPRPESYREDMELVEHLTTLSEKERVWSDVAAAAETGWDFSSRWFAHEGASAHRMASVRTASILPVDLNAFMCMNSRMLSELYKLLGDNAKSLLYEARFNQAKMIMTEMHWNATDGIWYDYDLEGHKHIRAYYISNAMPLFAHCYDENGEDKPLRVYEYMK</sequence>
<keyword evidence="4" id="KW-0326">Glycosidase</keyword>
<dbReference type="Pfam" id="PF01204">
    <property type="entry name" value="Trehalase"/>
    <property type="match status" value="1"/>
</dbReference>
<organism evidence="5 6">
    <name type="scientific">Romanomermis culicivorax</name>
    <name type="common">Nematode worm</name>
    <dbReference type="NCBI Taxonomy" id="13658"/>
    <lineage>
        <taxon>Eukaryota</taxon>
        <taxon>Metazoa</taxon>
        <taxon>Ecdysozoa</taxon>
        <taxon>Nematoda</taxon>
        <taxon>Enoplea</taxon>
        <taxon>Dorylaimia</taxon>
        <taxon>Mermithida</taxon>
        <taxon>Mermithoidea</taxon>
        <taxon>Mermithidae</taxon>
        <taxon>Romanomermis</taxon>
    </lineage>
</organism>
<dbReference type="PRINTS" id="PR00744">
    <property type="entry name" value="GLHYDRLASE37"/>
</dbReference>
<dbReference type="InterPro" id="IPR008928">
    <property type="entry name" value="6-hairpin_glycosidase_sf"/>
</dbReference>
<reference evidence="6" key="1">
    <citation type="submission" date="2022-11" db="UniProtKB">
        <authorList>
            <consortium name="WormBaseParasite"/>
        </authorList>
    </citation>
    <scope>IDENTIFICATION</scope>
</reference>
<name>A0A915HL65_ROMCU</name>
<dbReference type="Proteomes" id="UP000887565">
    <property type="component" value="Unplaced"/>
</dbReference>
<dbReference type="GO" id="GO:0005993">
    <property type="term" value="P:trehalose catabolic process"/>
    <property type="evidence" value="ECO:0007669"/>
    <property type="project" value="TreeGrafter"/>
</dbReference>
<proteinExistence type="inferred from homology"/>
<keyword evidence="4" id="KW-0378">Hydrolase</keyword>
<protein>
    <recommendedName>
        <fullName evidence="3 4">Trehalase</fullName>
        <ecNumber evidence="2 4">3.2.1.28</ecNumber>
    </recommendedName>
    <alternativeName>
        <fullName evidence="4">Alpha-trehalose glucohydrolase</fullName>
    </alternativeName>
</protein>
<dbReference type="AlphaFoldDB" id="A0A915HL65"/>
<evidence type="ECO:0000256" key="1">
    <source>
        <dbReference type="ARBA" id="ARBA00005615"/>
    </source>
</evidence>
<keyword evidence="5" id="KW-1185">Reference proteome</keyword>
<comment type="similarity">
    <text evidence="1 4">Belongs to the glycosyl hydrolase 37 family.</text>
</comment>
<accession>A0A915HL65</accession>
<dbReference type="SUPFAM" id="SSF48208">
    <property type="entry name" value="Six-hairpin glycosidases"/>
    <property type="match status" value="1"/>
</dbReference>
<dbReference type="OMA" id="WISKRST"/>
<dbReference type="Gene3D" id="1.50.10.10">
    <property type="match status" value="1"/>
</dbReference>
<evidence type="ECO:0000313" key="5">
    <source>
        <dbReference type="Proteomes" id="UP000887565"/>
    </source>
</evidence>
<evidence type="ECO:0000256" key="2">
    <source>
        <dbReference type="ARBA" id="ARBA00012757"/>
    </source>
</evidence>
<dbReference type="WBParaSite" id="nRc.2.0.1.t02713-RA">
    <property type="protein sequence ID" value="nRc.2.0.1.t02713-RA"/>
    <property type="gene ID" value="nRc.2.0.1.g02713"/>
</dbReference>
<dbReference type="PANTHER" id="PTHR23403">
    <property type="entry name" value="TREHALASE"/>
    <property type="match status" value="1"/>
</dbReference>
<dbReference type="EC" id="3.2.1.28" evidence="2 4"/>
<dbReference type="InterPro" id="IPR012341">
    <property type="entry name" value="6hp_glycosidase-like_sf"/>
</dbReference>
<dbReference type="GO" id="GO:0004555">
    <property type="term" value="F:alpha,alpha-trehalase activity"/>
    <property type="evidence" value="ECO:0007669"/>
    <property type="project" value="UniProtKB-EC"/>
</dbReference>
<dbReference type="InterPro" id="IPR001661">
    <property type="entry name" value="Glyco_hydro_37"/>
</dbReference>
<comment type="catalytic activity">
    <reaction evidence="4">
        <text>alpha,alpha-trehalose + H2O = alpha-D-glucose + beta-D-glucose</text>
        <dbReference type="Rhea" id="RHEA:32675"/>
        <dbReference type="ChEBI" id="CHEBI:15377"/>
        <dbReference type="ChEBI" id="CHEBI:15903"/>
        <dbReference type="ChEBI" id="CHEBI:16551"/>
        <dbReference type="ChEBI" id="CHEBI:17925"/>
        <dbReference type="EC" id="3.2.1.28"/>
    </reaction>
</comment>
<evidence type="ECO:0000256" key="3">
    <source>
        <dbReference type="ARBA" id="ARBA00019905"/>
    </source>
</evidence>